<evidence type="ECO:0000313" key="1">
    <source>
        <dbReference type="EMBL" id="DAF64975.1"/>
    </source>
</evidence>
<organism evidence="1">
    <name type="scientific">Siphoviridae sp. ctPrm3</name>
    <dbReference type="NCBI Taxonomy" id="2827864"/>
    <lineage>
        <taxon>Viruses</taxon>
        <taxon>Duplodnaviria</taxon>
        <taxon>Heunggongvirae</taxon>
        <taxon>Uroviricota</taxon>
        <taxon>Caudoviricetes</taxon>
    </lineage>
</organism>
<reference evidence="1" key="1">
    <citation type="journal article" date="2021" name="Proc. Natl. Acad. Sci. U.S.A.">
        <title>A Catalog of Tens of Thousands of Viruses from Human Metagenomes Reveals Hidden Associations with Chronic Diseases.</title>
        <authorList>
            <person name="Tisza M.J."/>
            <person name="Buck C.B."/>
        </authorList>
    </citation>
    <scope>NUCLEOTIDE SEQUENCE</scope>
    <source>
        <strain evidence="1">CtPrm3</strain>
    </source>
</reference>
<proteinExistence type="predicted"/>
<accession>A0A8S5TPD0</accession>
<dbReference type="EMBL" id="BK032870">
    <property type="protein sequence ID" value="DAF64975.1"/>
    <property type="molecule type" value="Genomic_DNA"/>
</dbReference>
<name>A0A8S5TPD0_9CAUD</name>
<dbReference type="InterPro" id="IPR005651">
    <property type="entry name" value="Trm112-like"/>
</dbReference>
<sequence>MYTCHVCGKPTPNYHEWWPSVAAILGEQGESTCDECFRKAQISYKWRNEQFDEERLICPYCESSIGDPWEYDDEEDEIECPECGRTFEVEIATVRTYRTRRRREDMPDGWNGGEL</sequence>
<protein>
    <submittedName>
        <fullName evidence="1">Zinc finger and BTB domain-containing protein</fullName>
    </submittedName>
</protein>
<dbReference type="Pfam" id="PF03966">
    <property type="entry name" value="Trm112p"/>
    <property type="match status" value="1"/>
</dbReference>